<evidence type="ECO:0000256" key="1">
    <source>
        <dbReference type="SAM" id="SignalP"/>
    </source>
</evidence>
<dbReference type="PANTHER" id="PTHR12697">
    <property type="entry name" value="PBS LYASE HEAT-LIKE PROTEIN"/>
    <property type="match status" value="1"/>
</dbReference>
<evidence type="ECO:0000313" key="3">
    <source>
        <dbReference type="Proteomes" id="UP000317839"/>
    </source>
</evidence>
<dbReference type="InterPro" id="IPR011989">
    <property type="entry name" value="ARM-like"/>
</dbReference>
<dbReference type="PROSITE" id="PS51257">
    <property type="entry name" value="PROKAR_LIPOPROTEIN"/>
    <property type="match status" value="1"/>
</dbReference>
<comment type="caution">
    <text evidence="2">The sequence shown here is derived from an EMBL/GenBank/DDBJ whole genome shotgun (WGS) entry which is preliminary data.</text>
</comment>
<gene>
    <name evidence="2" type="ORF">FLL45_20645</name>
</gene>
<dbReference type="RefSeq" id="WP_142943960.1">
    <property type="nucleotide sequence ID" value="NZ_VIKR01000006.1"/>
</dbReference>
<accession>A0A545T2W2</accession>
<dbReference type="InterPro" id="IPR004155">
    <property type="entry name" value="PBS_lyase_HEAT"/>
</dbReference>
<dbReference type="AlphaFoldDB" id="A0A545T2W2"/>
<dbReference type="EMBL" id="VIKR01000006">
    <property type="protein sequence ID" value="TQV71561.1"/>
    <property type="molecule type" value="Genomic_DNA"/>
</dbReference>
<keyword evidence="3" id="KW-1185">Reference proteome</keyword>
<feature type="chain" id="PRO_5022104053" evidence="1">
    <location>
        <begin position="25"/>
        <end position="409"/>
    </location>
</feature>
<dbReference type="GO" id="GO:0016491">
    <property type="term" value="F:oxidoreductase activity"/>
    <property type="evidence" value="ECO:0007669"/>
    <property type="project" value="TreeGrafter"/>
</dbReference>
<dbReference type="Pfam" id="PF13646">
    <property type="entry name" value="HEAT_2"/>
    <property type="match status" value="1"/>
</dbReference>
<feature type="signal peptide" evidence="1">
    <location>
        <begin position="1"/>
        <end position="24"/>
    </location>
</feature>
<dbReference type="SUPFAM" id="SSF48371">
    <property type="entry name" value="ARM repeat"/>
    <property type="match status" value="1"/>
</dbReference>
<proteinExistence type="predicted"/>
<reference evidence="2 3" key="1">
    <citation type="submission" date="2019-06" db="EMBL/GenBank/DDBJ databases">
        <title>Draft genome of Aliikangiella marina GYP-15.</title>
        <authorList>
            <person name="Wang G."/>
        </authorList>
    </citation>
    <scope>NUCLEOTIDE SEQUENCE [LARGE SCALE GENOMIC DNA]</scope>
    <source>
        <strain evidence="2 3">GYP-15</strain>
    </source>
</reference>
<dbReference type="Gene3D" id="1.25.10.10">
    <property type="entry name" value="Leucine-rich Repeat Variant"/>
    <property type="match status" value="1"/>
</dbReference>
<dbReference type="PANTHER" id="PTHR12697:SF5">
    <property type="entry name" value="DEOXYHYPUSINE HYDROXYLASE"/>
    <property type="match status" value="1"/>
</dbReference>
<name>A0A545T2W2_9GAMM</name>
<organism evidence="2 3">
    <name type="scientific">Aliikangiella marina</name>
    <dbReference type="NCBI Taxonomy" id="1712262"/>
    <lineage>
        <taxon>Bacteria</taxon>
        <taxon>Pseudomonadati</taxon>
        <taxon>Pseudomonadota</taxon>
        <taxon>Gammaproteobacteria</taxon>
        <taxon>Oceanospirillales</taxon>
        <taxon>Pleioneaceae</taxon>
        <taxon>Aliikangiella</taxon>
    </lineage>
</organism>
<evidence type="ECO:0000313" key="2">
    <source>
        <dbReference type="EMBL" id="TQV71561.1"/>
    </source>
</evidence>
<dbReference type="OrthoDB" id="5953196at2"/>
<keyword evidence="1" id="KW-0732">Signal</keyword>
<dbReference type="InterPro" id="IPR016024">
    <property type="entry name" value="ARM-type_fold"/>
</dbReference>
<sequence>MNLSKKFLFLNVILGACFVNLSIASESLQVSSSIEATLNEVEVNQEQWFQYQVVMEPNNGSPCCYHSKNQKYCALSGENKGRGSLYSSDSIDSDLLNIYFQLDVDEVTAMIVAGGACPVNVEGTSVTELLNVSNQQSVAFLSAQLEKVTIPNITDKIISSIAMHKGVDAQRTIENLLSVSKHREKAIFWLGAARNEAGYEVLASLLDDEKVGLKTKKQVIFALSQNSSKNAFPRLMRLAKQSSDPVIKGESLFWLAQNNVEAAFPVIESILKGSPSRRLTDKAVFALSQYSGERSWSKLVDLARNHSDSHVREKAIFWLSQKSVPGEKFDALPILLKLANSNEARKIKEQAVFGISQLKDERAVEGLVSLINGSRDKRVKQRANFWLGQSEHPKALEYIDTMLVSAKNE</sequence>
<dbReference type="Proteomes" id="UP000317839">
    <property type="component" value="Unassembled WGS sequence"/>
</dbReference>
<dbReference type="SMART" id="SM00567">
    <property type="entry name" value="EZ_HEAT"/>
    <property type="match status" value="4"/>
</dbReference>
<protein>
    <submittedName>
        <fullName evidence="2">HEAT repeat domain-containing protein</fullName>
    </submittedName>
</protein>